<evidence type="ECO:0000313" key="2">
    <source>
        <dbReference type="EMBL" id="GAD31376.1"/>
    </source>
</evidence>
<sequence>MVKIMKFLFLLRCVLSDLIGIIHSLIEPSLNLLARLAFPVGLCWLAYTSYKVHGLGDMRAVYLMGASAGVLIALYFLDLLGYYLKPAELRNNE</sequence>
<accession>V5ENN2</accession>
<feature type="transmembrane region" description="Helical" evidence="1">
    <location>
        <begin position="7"/>
        <end position="26"/>
    </location>
</feature>
<evidence type="ECO:0000256" key="1">
    <source>
        <dbReference type="SAM" id="Phobius"/>
    </source>
</evidence>
<evidence type="ECO:0000313" key="3">
    <source>
        <dbReference type="Proteomes" id="UP000030675"/>
    </source>
</evidence>
<dbReference type="HOGENOM" id="CLU_2397061_0_0_6"/>
<keyword evidence="1" id="KW-1133">Transmembrane helix</keyword>
<name>V5ENN2_PHOLE</name>
<proteinExistence type="predicted"/>
<organism evidence="2 3">
    <name type="scientific">Photobacterium leiognathi lrivu.4.1</name>
    <dbReference type="NCBI Taxonomy" id="1248232"/>
    <lineage>
        <taxon>Bacteria</taxon>
        <taxon>Pseudomonadati</taxon>
        <taxon>Pseudomonadota</taxon>
        <taxon>Gammaproteobacteria</taxon>
        <taxon>Vibrionales</taxon>
        <taxon>Vibrionaceae</taxon>
        <taxon>Photobacterium</taxon>
    </lineage>
</organism>
<dbReference type="EMBL" id="DF196820">
    <property type="protein sequence ID" value="GAD31376.1"/>
    <property type="molecule type" value="Genomic_DNA"/>
</dbReference>
<keyword evidence="1" id="KW-0812">Transmembrane</keyword>
<gene>
    <name evidence="2" type="ORF">PLEI_3034</name>
</gene>
<dbReference type="Proteomes" id="UP000030675">
    <property type="component" value="Unassembled WGS sequence"/>
</dbReference>
<reference evidence="3" key="1">
    <citation type="submission" date="2012-12" db="EMBL/GenBank/DDBJ databases">
        <title>Genome Sequence of Photobacterium leiognathi lrivu.4.1.</title>
        <authorList>
            <person name="Urbanczyk H."/>
            <person name="Ogura Y."/>
            <person name="Hayashi T."/>
            <person name="Dunlap P.V."/>
        </authorList>
    </citation>
    <scope>NUCLEOTIDE SEQUENCE [LARGE SCALE GENOMIC DNA]</scope>
    <source>
        <strain evidence="3">lrivu.4.1</strain>
    </source>
</reference>
<feature type="transmembrane region" description="Helical" evidence="1">
    <location>
        <begin position="62"/>
        <end position="84"/>
    </location>
</feature>
<protein>
    <submittedName>
        <fullName evidence="2">Putative membrane protein</fullName>
    </submittedName>
</protein>
<keyword evidence="1" id="KW-0472">Membrane</keyword>
<dbReference type="AlphaFoldDB" id="V5ENN2"/>